<dbReference type="PRINTS" id="PR00463">
    <property type="entry name" value="EP450I"/>
</dbReference>
<dbReference type="GO" id="GO:0004497">
    <property type="term" value="F:monooxygenase activity"/>
    <property type="evidence" value="ECO:0007669"/>
    <property type="project" value="UniProtKB-KW"/>
</dbReference>
<dbReference type="GO" id="GO:0016705">
    <property type="term" value="F:oxidoreductase activity, acting on paired donors, with incorporation or reduction of molecular oxygen"/>
    <property type="evidence" value="ECO:0007669"/>
    <property type="project" value="InterPro"/>
</dbReference>
<keyword evidence="1 2" id="KW-0349">Heme</keyword>
<protein>
    <submittedName>
        <fullName evidence="5">Flavonoid 3'-monooxygenase CYP75B137-like</fullName>
    </submittedName>
</protein>
<dbReference type="AlphaFoldDB" id="A0A6P8C2M4"/>
<keyword evidence="1 2" id="KW-0479">Metal-binding</keyword>
<gene>
    <name evidence="5" type="primary">LOC116192383</name>
</gene>
<dbReference type="Pfam" id="PF00067">
    <property type="entry name" value="p450"/>
    <property type="match status" value="1"/>
</dbReference>
<dbReference type="RefSeq" id="XP_031376784.1">
    <property type="nucleotide sequence ID" value="XM_031520924.1"/>
</dbReference>
<keyword evidence="4" id="KW-1185">Reference proteome</keyword>
<proteinExistence type="inferred from homology"/>
<dbReference type="OrthoDB" id="2789670at2759"/>
<keyword evidence="3" id="KW-0472">Membrane</keyword>
<keyword evidence="3" id="KW-1133">Transmembrane helix</keyword>
<evidence type="ECO:0000313" key="5">
    <source>
        <dbReference type="RefSeq" id="XP_031376784.1"/>
    </source>
</evidence>
<keyword evidence="1 2" id="KW-0408">Iron</keyword>
<evidence type="ECO:0000313" key="4">
    <source>
        <dbReference type="Proteomes" id="UP000515151"/>
    </source>
</evidence>
<sequence>MFGRNMSLPNDDELPLLFLKLSALFGLIWCAWIYFFKYQKGSPPGPVGLPLVGYLPFLKPELHTHFACLARTYGPILKLMLGSKVAIVISSPSGAREVLKDQDATFANRDVHVAAVILTYGGSDIVSAPYGPKWRMLRRVCVLKMLSRPTLDSVYRLRRREVRETVWYLRQHSGLPVNVGEQLFLTVYNVITSMLWGGTVKGDERARLGAELKNTVAELTALVARPNISDFYPGLVRFDLQGIQKRVKVLAGQFDRIFDEVISQRLRIDRDGTGAGTEGGESEKDFLQFLLELKDEEDAKTPLTLVGIKALLINMIVNGTETSSNTVEFIMAEMLNKPHILRKAQQELDDVIGKDSIVEESHISKLPYLQAVMKESLRLHPPAPLLVPHCPSEDSLLGGFRVPKGSRVFVNVWAIHRDPTLWENPTEFDPDRFVNGGVDYSGNDFSYLPFGSGRRMCAGMAMAERMVMYSLTTLLHSFNWELPKGEKLDLSEQFGIVLKKKLPLIAIPTPRLSDDLALYK</sequence>
<dbReference type="Gene3D" id="1.10.630.10">
    <property type="entry name" value="Cytochrome P450"/>
    <property type="match status" value="1"/>
</dbReference>
<reference evidence="5" key="2">
    <citation type="submission" date="2025-08" db="UniProtKB">
        <authorList>
            <consortium name="RefSeq"/>
        </authorList>
    </citation>
    <scope>IDENTIFICATION</scope>
    <source>
        <tissue evidence="5">Leaf</tissue>
    </source>
</reference>
<accession>A0A6P8C2M4</accession>
<reference evidence="4" key="1">
    <citation type="journal article" date="2020" name="Plant Biotechnol. J.">
        <title>The pomegranate (Punica granatum L.) draft genome dissects genetic divergence between soft- and hard-seeded cultivars.</title>
        <authorList>
            <person name="Luo X."/>
            <person name="Li H."/>
            <person name="Wu Z."/>
            <person name="Yao W."/>
            <person name="Zhao P."/>
            <person name="Cao D."/>
            <person name="Yu H."/>
            <person name="Li K."/>
            <person name="Poudel K."/>
            <person name="Zhao D."/>
            <person name="Zhang F."/>
            <person name="Xia X."/>
            <person name="Chen L."/>
            <person name="Wang Q."/>
            <person name="Jing D."/>
            <person name="Cao S."/>
        </authorList>
    </citation>
    <scope>NUCLEOTIDE SEQUENCE [LARGE SCALE GENOMIC DNA]</scope>
    <source>
        <strain evidence="4">cv. Tunisia</strain>
    </source>
</reference>
<dbReference type="InterPro" id="IPR002401">
    <property type="entry name" value="Cyt_P450_E_grp-I"/>
</dbReference>
<dbReference type="SUPFAM" id="SSF48264">
    <property type="entry name" value="Cytochrome P450"/>
    <property type="match status" value="1"/>
</dbReference>
<evidence type="ECO:0000256" key="2">
    <source>
        <dbReference type="RuleBase" id="RU000461"/>
    </source>
</evidence>
<dbReference type="InterPro" id="IPR036396">
    <property type="entry name" value="Cyt_P450_sf"/>
</dbReference>
<dbReference type="PANTHER" id="PTHR47951:SF3">
    <property type="entry name" value="CYTOCHROME P450, FAMILY 706, SUBFAMILY A, POLYPEPTIDE 4"/>
    <property type="match status" value="1"/>
</dbReference>
<keyword evidence="3" id="KW-0812">Transmembrane</keyword>
<comment type="cofactor">
    <cofactor evidence="1">
        <name>heme</name>
        <dbReference type="ChEBI" id="CHEBI:30413"/>
    </cofactor>
</comment>
<dbReference type="GO" id="GO:0005506">
    <property type="term" value="F:iron ion binding"/>
    <property type="evidence" value="ECO:0007669"/>
    <property type="project" value="InterPro"/>
</dbReference>
<comment type="similarity">
    <text evidence="2">Belongs to the cytochrome P450 family.</text>
</comment>
<feature type="transmembrane region" description="Helical" evidence="3">
    <location>
        <begin position="16"/>
        <end position="36"/>
    </location>
</feature>
<dbReference type="Proteomes" id="UP000515151">
    <property type="component" value="Chromosome 1"/>
</dbReference>
<organism evidence="4 5">
    <name type="scientific">Punica granatum</name>
    <name type="common">Pomegranate</name>
    <dbReference type="NCBI Taxonomy" id="22663"/>
    <lineage>
        <taxon>Eukaryota</taxon>
        <taxon>Viridiplantae</taxon>
        <taxon>Streptophyta</taxon>
        <taxon>Embryophyta</taxon>
        <taxon>Tracheophyta</taxon>
        <taxon>Spermatophyta</taxon>
        <taxon>Magnoliopsida</taxon>
        <taxon>eudicotyledons</taxon>
        <taxon>Gunneridae</taxon>
        <taxon>Pentapetalae</taxon>
        <taxon>rosids</taxon>
        <taxon>malvids</taxon>
        <taxon>Myrtales</taxon>
        <taxon>Lythraceae</taxon>
        <taxon>Punica</taxon>
    </lineage>
</organism>
<evidence type="ECO:0000256" key="3">
    <source>
        <dbReference type="SAM" id="Phobius"/>
    </source>
</evidence>
<dbReference type="InterPro" id="IPR001128">
    <property type="entry name" value="Cyt_P450"/>
</dbReference>
<dbReference type="PRINTS" id="PR00385">
    <property type="entry name" value="P450"/>
</dbReference>
<dbReference type="PROSITE" id="PS00086">
    <property type="entry name" value="CYTOCHROME_P450"/>
    <property type="match status" value="1"/>
</dbReference>
<evidence type="ECO:0000256" key="1">
    <source>
        <dbReference type="PIRSR" id="PIRSR602401-1"/>
    </source>
</evidence>
<dbReference type="GeneID" id="116192383"/>
<keyword evidence="2" id="KW-0560">Oxidoreductase</keyword>
<keyword evidence="2" id="KW-0503">Monooxygenase</keyword>
<dbReference type="PANTHER" id="PTHR47951">
    <property type="entry name" value="OS08G0547900 PROTEIN"/>
    <property type="match status" value="1"/>
</dbReference>
<feature type="binding site" description="axial binding residue" evidence="1">
    <location>
        <position position="457"/>
    </location>
    <ligand>
        <name>heme</name>
        <dbReference type="ChEBI" id="CHEBI:30413"/>
    </ligand>
    <ligandPart>
        <name>Fe</name>
        <dbReference type="ChEBI" id="CHEBI:18248"/>
    </ligandPart>
</feature>
<dbReference type="FunFam" id="1.10.630.10:FF:000207">
    <property type="entry name" value="Putative cytochrome P450 superfamily protein"/>
    <property type="match status" value="1"/>
</dbReference>
<name>A0A6P8C2M4_PUNGR</name>
<dbReference type="CDD" id="cd11073">
    <property type="entry name" value="CYP76-like"/>
    <property type="match status" value="1"/>
</dbReference>
<dbReference type="InterPro" id="IPR017972">
    <property type="entry name" value="Cyt_P450_CS"/>
</dbReference>
<dbReference type="GO" id="GO:0020037">
    <property type="term" value="F:heme binding"/>
    <property type="evidence" value="ECO:0007669"/>
    <property type="project" value="InterPro"/>
</dbReference>